<dbReference type="Proteomes" id="UP000613266">
    <property type="component" value="Unassembled WGS sequence"/>
</dbReference>
<keyword evidence="3" id="KW-1185">Reference proteome</keyword>
<dbReference type="Gene3D" id="1.25.40.10">
    <property type="entry name" value="Tetratricopeptide repeat domain"/>
    <property type="match status" value="1"/>
</dbReference>
<reference evidence="2" key="1">
    <citation type="submission" date="2020-12" db="EMBL/GenBank/DDBJ databases">
        <title>The genome sequence of Inhella sp. 1Y17.</title>
        <authorList>
            <person name="Liu Y."/>
        </authorList>
    </citation>
    <scope>NUCLEOTIDE SEQUENCE</scope>
    <source>
        <strain evidence="2">1Y17</strain>
    </source>
</reference>
<feature type="transmembrane region" description="Helical" evidence="1">
    <location>
        <begin position="30"/>
        <end position="51"/>
    </location>
</feature>
<evidence type="ECO:0008006" key="4">
    <source>
        <dbReference type="Google" id="ProtNLM"/>
    </source>
</evidence>
<gene>
    <name evidence="2" type="ORF">I7X39_01980</name>
</gene>
<keyword evidence="1" id="KW-1133">Transmembrane helix</keyword>
<evidence type="ECO:0000313" key="3">
    <source>
        <dbReference type="Proteomes" id="UP000613266"/>
    </source>
</evidence>
<keyword evidence="1" id="KW-0812">Transmembrane</keyword>
<dbReference type="SUPFAM" id="SSF48452">
    <property type="entry name" value="TPR-like"/>
    <property type="match status" value="1"/>
</dbReference>
<comment type="caution">
    <text evidence="2">The sequence shown here is derived from an EMBL/GenBank/DDBJ whole genome shotgun (WGS) entry which is preliminary data.</text>
</comment>
<dbReference type="InterPro" id="IPR014562">
    <property type="entry name" value="UCP030959_TPR_rpt-cont"/>
</dbReference>
<dbReference type="RefSeq" id="WP_198109264.1">
    <property type="nucleotide sequence ID" value="NZ_JAEDAK010000001.1"/>
</dbReference>
<sequence length="246" mass="27149">MPFIGLGLHFLLAIYCAVHALRNGQPMYWLIILFSFPVLGSVVYVLAIMLPHSRVQRQAGRALRAVGQALDPGREVREAREALDTTPTAQNQMRLAAALLAAGQLDEAATCYQQCLQGPFANDADVRWGAAQVDLLRGQAGSCLAHLDVIAERAPGYRAEAVSLLRARALAAQGQHGDALRELDAAVARFGSFEAKAERTIWAWQRQHPQAAHWQQELDLQQKRWNAHTKQLNAALLARLQAVRPR</sequence>
<dbReference type="EMBL" id="JAEDAK010000001">
    <property type="protein sequence ID" value="MBH9575663.1"/>
    <property type="molecule type" value="Genomic_DNA"/>
</dbReference>
<name>A0A931IZ21_9BURK</name>
<accession>A0A931IZ21</accession>
<evidence type="ECO:0000256" key="1">
    <source>
        <dbReference type="SAM" id="Phobius"/>
    </source>
</evidence>
<protein>
    <recommendedName>
        <fullName evidence="4">Tetratricopeptide repeat protein</fullName>
    </recommendedName>
</protein>
<dbReference type="InterPro" id="IPR011990">
    <property type="entry name" value="TPR-like_helical_dom_sf"/>
</dbReference>
<dbReference type="AlphaFoldDB" id="A0A931IZ21"/>
<evidence type="ECO:0000313" key="2">
    <source>
        <dbReference type="EMBL" id="MBH9575663.1"/>
    </source>
</evidence>
<proteinExistence type="predicted"/>
<organism evidence="2 3">
    <name type="scientific">Inhella proteolytica</name>
    <dbReference type="NCBI Taxonomy" id="2795029"/>
    <lineage>
        <taxon>Bacteria</taxon>
        <taxon>Pseudomonadati</taxon>
        <taxon>Pseudomonadota</taxon>
        <taxon>Betaproteobacteria</taxon>
        <taxon>Burkholderiales</taxon>
        <taxon>Sphaerotilaceae</taxon>
        <taxon>Inhella</taxon>
    </lineage>
</organism>
<dbReference type="PIRSF" id="PIRSF030959">
    <property type="entry name" value="UCP030959"/>
    <property type="match status" value="1"/>
</dbReference>
<keyword evidence="1" id="KW-0472">Membrane</keyword>